<dbReference type="Proteomes" id="UP000179153">
    <property type="component" value="Unassembled WGS sequence"/>
</dbReference>
<reference evidence="2 3" key="1">
    <citation type="journal article" date="2016" name="Nat. Commun.">
        <title>Thousands of microbial genomes shed light on interconnected biogeochemical processes in an aquifer system.</title>
        <authorList>
            <person name="Anantharaman K."/>
            <person name="Brown C.T."/>
            <person name="Hug L.A."/>
            <person name="Sharon I."/>
            <person name="Castelle C.J."/>
            <person name="Probst A.J."/>
            <person name="Thomas B.C."/>
            <person name="Singh A."/>
            <person name="Wilkins M.J."/>
            <person name="Karaoz U."/>
            <person name="Brodie E.L."/>
            <person name="Williams K.H."/>
            <person name="Hubbard S.S."/>
            <person name="Banfield J.F."/>
        </authorList>
    </citation>
    <scope>NUCLEOTIDE SEQUENCE [LARGE SCALE GENOMIC DNA]</scope>
</reference>
<keyword evidence="1" id="KW-0472">Membrane</keyword>
<dbReference type="InterPro" id="IPR043993">
    <property type="entry name" value="T4SS_pilin"/>
</dbReference>
<gene>
    <name evidence="2" type="ORF">A2932_01680</name>
</gene>
<dbReference type="STRING" id="1802163.A2932_01680"/>
<keyword evidence="1" id="KW-0812">Transmembrane</keyword>
<accession>A0A1G2HHU5</accession>
<proteinExistence type="predicted"/>
<evidence type="ECO:0000313" key="3">
    <source>
        <dbReference type="Proteomes" id="UP000179153"/>
    </source>
</evidence>
<name>A0A1G2HHU5_9BACT</name>
<keyword evidence="1" id="KW-1133">Transmembrane helix</keyword>
<feature type="transmembrane region" description="Helical" evidence="1">
    <location>
        <begin position="211"/>
        <end position="234"/>
    </location>
</feature>
<dbReference type="EMBL" id="MHOI01000016">
    <property type="protein sequence ID" value="OGZ61468.1"/>
    <property type="molecule type" value="Genomic_DNA"/>
</dbReference>
<evidence type="ECO:0000313" key="2">
    <source>
        <dbReference type="EMBL" id="OGZ61468.1"/>
    </source>
</evidence>
<sequence length="246" mass="26187">MTRTLSSLLFMSALIVSVFSLGGQVYGQQTSGFVIESKISDTLIRVKTNAGESPRWELDQLKGGAIQWQVTTPQGFVTTAAVEIQSNSEKLITLASPATSLSVGTSITISGVDAAPRITASAETTGENQGGLVPQNCGQSFDNPSTPIDETSPCGFSDLSTLIHNVVEFIVQIIAPIFVVLMISAGGFTIMTSSGNAARYQKGREFIKWALIGYVIILASWMVLNAVLTGVGVAKPETFTNWFDLK</sequence>
<evidence type="ECO:0000256" key="1">
    <source>
        <dbReference type="SAM" id="Phobius"/>
    </source>
</evidence>
<dbReference type="AlphaFoldDB" id="A0A1G2HHU5"/>
<dbReference type="Pfam" id="PF18895">
    <property type="entry name" value="T4SS_pilin"/>
    <property type="match status" value="1"/>
</dbReference>
<comment type="caution">
    <text evidence="2">The sequence shown here is derived from an EMBL/GenBank/DDBJ whole genome shotgun (WGS) entry which is preliminary data.</text>
</comment>
<protein>
    <submittedName>
        <fullName evidence="2">Uncharacterized protein</fullName>
    </submittedName>
</protein>
<feature type="transmembrane region" description="Helical" evidence="1">
    <location>
        <begin position="169"/>
        <end position="190"/>
    </location>
</feature>
<organism evidence="2 3">
    <name type="scientific">Candidatus Spechtbacteria bacterium RIFCSPLOWO2_01_FULL_46_10</name>
    <dbReference type="NCBI Taxonomy" id="1802163"/>
    <lineage>
        <taxon>Bacteria</taxon>
        <taxon>Candidatus Spechtiibacteriota</taxon>
    </lineage>
</organism>